<name>A0A5N6TAQ9_ASPPS</name>
<feature type="region of interest" description="Disordered" evidence="1">
    <location>
        <begin position="1"/>
        <end position="31"/>
    </location>
</feature>
<feature type="transmembrane region" description="Helical" evidence="2">
    <location>
        <begin position="138"/>
        <end position="159"/>
    </location>
</feature>
<keyword evidence="2" id="KW-1133">Transmembrane helix</keyword>
<accession>A0A5N6TAQ9</accession>
<evidence type="ECO:0000313" key="4">
    <source>
        <dbReference type="Proteomes" id="UP000325672"/>
    </source>
</evidence>
<dbReference type="OrthoDB" id="5357734at2759"/>
<keyword evidence="2" id="KW-0812">Transmembrane</keyword>
<sequence>MSSQQEPKPCSTTTCPKKPSSKSQDSTNPVPQSWEPGILKRLPLLGISALLGVLACLIFNITILLTSNGKPQNSWKIQPSVLLAISSAISTGLLRFALAEGAAITWWNKAINGCTVYDLHRNWSFANSIYDVIKQIRFFNILGLASIASVVVAIDSPLFQRATTVTVRPAQVNIPLSVGIAQQLPFGYTGAMQRHISGDVTRMTPSFQKVVLSHNSAEPMYLNDTGCANGNCSTTIRAAGLAVDCALETLPQDFGSLIYGAENGTGKLVPSNYKGTVVGMGDAQRVMFSTNFTFDPLSRPSSFNFTATYKDQKDCNSRLQVNRCTFQLATLFYPIKIVDGVIQFSSSLEDLGRSPETIAEIYDTNEQEDISTNSTIGGVYLAANDLLQSKGVGMQINHAWTLETSGMLAQDHLTWADELVSCQDTWKDPTSQVVAELQKLVFRTALSVPNNSSRPLPLLQHGEKVIQQNQTVDVLKLQDVSVFQVHYGYLVAAAAVMGVCLAVVASTFYEWWKIGRTITMSPVDIAMAFNAPVLKADGLNGDLDRFLPVVGDRHVRYGEVRYRDGNLILPNEDVDPHESVQTRLELSYLHWTSAPQQDGRYI</sequence>
<organism evidence="3 4">
    <name type="scientific">Aspergillus pseudotamarii</name>
    <dbReference type="NCBI Taxonomy" id="132259"/>
    <lineage>
        <taxon>Eukaryota</taxon>
        <taxon>Fungi</taxon>
        <taxon>Dikarya</taxon>
        <taxon>Ascomycota</taxon>
        <taxon>Pezizomycotina</taxon>
        <taxon>Eurotiomycetes</taxon>
        <taxon>Eurotiomycetidae</taxon>
        <taxon>Eurotiales</taxon>
        <taxon>Aspergillaceae</taxon>
        <taxon>Aspergillus</taxon>
        <taxon>Aspergillus subgen. Circumdati</taxon>
    </lineage>
</organism>
<dbReference type="EMBL" id="ML743552">
    <property type="protein sequence ID" value="KAE8143454.1"/>
    <property type="molecule type" value="Genomic_DNA"/>
</dbReference>
<dbReference type="PANTHER" id="PTHR37576:SF2">
    <property type="entry name" value="DEFECT AT LOW TEMPERATURE PROTEIN 1"/>
    <property type="match status" value="1"/>
</dbReference>
<proteinExistence type="predicted"/>
<dbReference type="Proteomes" id="UP000325672">
    <property type="component" value="Unassembled WGS sequence"/>
</dbReference>
<evidence type="ECO:0000256" key="2">
    <source>
        <dbReference type="SAM" id="Phobius"/>
    </source>
</evidence>
<feature type="transmembrane region" description="Helical" evidence="2">
    <location>
        <begin position="77"/>
        <end position="98"/>
    </location>
</feature>
<feature type="transmembrane region" description="Helical" evidence="2">
    <location>
        <begin position="487"/>
        <end position="512"/>
    </location>
</feature>
<keyword evidence="2" id="KW-0472">Membrane</keyword>
<reference evidence="3 4" key="1">
    <citation type="submission" date="2019-04" db="EMBL/GenBank/DDBJ databases">
        <title>Friends and foes A comparative genomics study of 23 Aspergillus species from section Flavi.</title>
        <authorList>
            <consortium name="DOE Joint Genome Institute"/>
            <person name="Kjaerbolling I."/>
            <person name="Vesth T."/>
            <person name="Frisvad J.C."/>
            <person name="Nybo J.L."/>
            <person name="Theobald S."/>
            <person name="Kildgaard S."/>
            <person name="Isbrandt T."/>
            <person name="Kuo A."/>
            <person name="Sato A."/>
            <person name="Lyhne E.K."/>
            <person name="Kogle M.E."/>
            <person name="Wiebenga A."/>
            <person name="Kun R.S."/>
            <person name="Lubbers R.J."/>
            <person name="Makela M.R."/>
            <person name="Barry K."/>
            <person name="Chovatia M."/>
            <person name="Clum A."/>
            <person name="Daum C."/>
            <person name="Haridas S."/>
            <person name="He G."/>
            <person name="LaButti K."/>
            <person name="Lipzen A."/>
            <person name="Mondo S."/>
            <person name="Riley R."/>
            <person name="Salamov A."/>
            <person name="Simmons B.A."/>
            <person name="Magnuson J.K."/>
            <person name="Henrissat B."/>
            <person name="Mortensen U.H."/>
            <person name="Larsen T.O."/>
            <person name="Devries R.P."/>
            <person name="Grigoriev I.V."/>
            <person name="Machida M."/>
            <person name="Baker S.E."/>
            <person name="Andersen M.R."/>
        </authorList>
    </citation>
    <scope>NUCLEOTIDE SEQUENCE [LARGE SCALE GENOMIC DNA]</scope>
    <source>
        <strain evidence="3 4">CBS 117625</strain>
    </source>
</reference>
<feature type="transmembrane region" description="Helical" evidence="2">
    <location>
        <begin position="42"/>
        <end position="65"/>
    </location>
</feature>
<protein>
    <submittedName>
        <fullName evidence="3">Uncharacterized protein</fullName>
    </submittedName>
</protein>
<dbReference type="Pfam" id="PF11374">
    <property type="entry name" value="DUF3176"/>
    <property type="match status" value="1"/>
</dbReference>
<dbReference type="GeneID" id="43642708"/>
<dbReference type="InterPro" id="IPR021514">
    <property type="entry name" value="DUF3176"/>
</dbReference>
<dbReference type="PANTHER" id="PTHR37576">
    <property type="entry name" value="DEFECT AT LOW TEMPERATURE PROTEIN 1"/>
    <property type="match status" value="1"/>
</dbReference>
<keyword evidence="4" id="KW-1185">Reference proteome</keyword>
<dbReference type="RefSeq" id="XP_031919517.1">
    <property type="nucleotide sequence ID" value="XM_032058498.1"/>
</dbReference>
<gene>
    <name evidence="3" type="ORF">BDV38DRAFT_277474</name>
</gene>
<evidence type="ECO:0000256" key="1">
    <source>
        <dbReference type="SAM" id="MobiDB-lite"/>
    </source>
</evidence>
<evidence type="ECO:0000313" key="3">
    <source>
        <dbReference type="EMBL" id="KAE8143454.1"/>
    </source>
</evidence>
<dbReference type="AlphaFoldDB" id="A0A5N6TAQ9"/>